<proteinExistence type="predicted"/>
<accession>A0AAN5MFL8</accession>
<evidence type="ECO:0000256" key="3">
    <source>
        <dbReference type="ARBA" id="ARBA00023163"/>
    </source>
</evidence>
<protein>
    <submittedName>
        <fullName evidence="4">Antitermination protein</fullName>
    </submittedName>
</protein>
<dbReference type="GO" id="GO:0003677">
    <property type="term" value="F:DNA binding"/>
    <property type="evidence" value="ECO:0007669"/>
    <property type="project" value="UniProtKB-KW"/>
</dbReference>
<comment type="caution">
    <text evidence="4">The sequence shown here is derived from an EMBL/GenBank/DDBJ whole genome shotgun (WGS) entry which is preliminary data.</text>
</comment>
<sequence>MVIYFFIVHKNKSTSGQARYLTHRCRCKGRGKVYDEEQSELQGAPVFKDCPKCSGRGYKRVPSSVAYQAIKHLVPNLNERTWRRNWKPFYEGLKGKCHIEESHAESWFEQLTR</sequence>
<evidence type="ECO:0000313" key="4">
    <source>
        <dbReference type="EMBL" id="HAT3808367.1"/>
    </source>
</evidence>
<keyword evidence="1" id="KW-0805">Transcription regulation</keyword>
<organism evidence="4 5">
    <name type="scientific">Morganella morganii</name>
    <name type="common">Proteus morganii</name>
    <dbReference type="NCBI Taxonomy" id="582"/>
    <lineage>
        <taxon>Bacteria</taxon>
        <taxon>Pseudomonadati</taxon>
        <taxon>Pseudomonadota</taxon>
        <taxon>Gammaproteobacteria</taxon>
        <taxon>Enterobacterales</taxon>
        <taxon>Morganellaceae</taxon>
        <taxon>Morganella</taxon>
    </lineage>
</organism>
<evidence type="ECO:0000256" key="2">
    <source>
        <dbReference type="ARBA" id="ARBA00023125"/>
    </source>
</evidence>
<evidence type="ECO:0000256" key="1">
    <source>
        <dbReference type="ARBA" id="ARBA00023015"/>
    </source>
</evidence>
<dbReference type="Gene3D" id="1.10.274.110">
    <property type="match status" value="1"/>
</dbReference>
<reference evidence="4" key="2">
    <citation type="submission" date="2020-10" db="EMBL/GenBank/DDBJ databases">
        <authorList>
            <consortium name="NCBI Pathogen Detection Project"/>
        </authorList>
    </citation>
    <scope>NUCLEOTIDE SEQUENCE</scope>
    <source>
        <strain evidence="4">Morganella morganii ARLG-3209</strain>
    </source>
</reference>
<evidence type="ECO:0000313" key="5">
    <source>
        <dbReference type="Proteomes" id="UP000865968"/>
    </source>
</evidence>
<reference evidence="4" key="1">
    <citation type="journal article" date="2018" name="Genome Biol.">
        <title>SKESA: strategic k-mer extension for scrupulous assemblies.</title>
        <authorList>
            <person name="Souvorov A."/>
            <person name="Agarwala R."/>
            <person name="Lipman D.J."/>
        </authorList>
    </citation>
    <scope>NUCLEOTIDE SEQUENCE</scope>
    <source>
        <strain evidence="4">Morganella morganii ARLG-3209</strain>
    </source>
</reference>
<dbReference type="Proteomes" id="UP000865968">
    <property type="component" value="Unassembled WGS sequence"/>
</dbReference>
<keyword evidence="2" id="KW-0238">DNA-binding</keyword>
<dbReference type="GO" id="GO:0006355">
    <property type="term" value="P:regulation of DNA-templated transcription"/>
    <property type="evidence" value="ECO:0007669"/>
    <property type="project" value="InterPro"/>
</dbReference>
<dbReference type="Pfam" id="PF03589">
    <property type="entry name" value="Antiterm"/>
    <property type="match status" value="1"/>
</dbReference>
<keyword evidence="3" id="KW-0804">Transcription</keyword>
<dbReference type="InterPro" id="IPR003222">
    <property type="entry name" value="Antitermntn"/>
</dbReference>
<dbReference type="EMBL" id="DACSWI010000002">
    <property type="protein sequence ID" value="HAT3808367.1"/>
    <property type="molecule type" value="Genomic_DNA"/>
</dbReference>
<dbReference type="InterPro" id="IPR038500">
    <property type="entry name" value="Antitermination_sf"/>
</dbReference>
<dbReference type="AlphaFoldDB" id="A0AAN5MFL8"/>
<gene>
    <name evidence="4" type="ORF">I8608_001184</name>
</gene>
<name>A0AAN5MFL8_MORMO</name>